<sequence>MVFYNTVRTVQSFLYAGGHPVETRSLALMGSDKKVQDHSSQILQIQTLTPVQMLVRFQLPGPPCMVAITAIRPYCRVMRVWLMVVIAEWPKCGQVVANDGYIPPDHPTGIHNQLILFSVRRRGRSVQSPPICFAGQTQLILSEVILRQRRITHIVIRRLRQLFVEVMGGSAQSMRRSAHSVVVGGVVLVWATHQVARETKDIKTAISNIPGANWKFNYYSKGPSDLRNRYHLLDTSNVNPLVPSENFTASCKMYGKLIISSGPQRKKDSNLRDIQDWMMIDDEDWYYYRHPEIGDYRKSLKCLQSHLNIILDYCKVHLGHLGHTEENFGKDIEKDIDKYVAKNESVLQALQHDILLRSYEEVKREFSDKDDDIQDPDYYNDHDSTSEIENN</sequence>
<evidence type="ECO:0000313" key="2">
    <source>
        <dbReference type="EMBL" id="CAH1995576.1"/>
    </source>
</evidence>
<proteinExistence type="predicted"/>
<gene>
    <name evidence="2" type="ORF">ACAOBT_LOCUS22689</name>
</gene>
<comment type="caution">
    <text evidence="2">The sequence shown here is derived from an EMBL/GenBank/DDBJ whole genome shotgun (WGS) entry which is preliminary data.</text>
</comment>
<reference evidence="2" key="1">
    <citation type="submission" date="2022-03" db="EMBL/GenBank/DDBJ databases">
        <authorList>
            <person name="Sayadi A."/>
        </authorList>
    </citation>
    <scope>NUCLEOTIDE SEQUENCE</scope>
</reference>
<dbReference type="AlphaFoldDB" id="A0A9P0PQW6"/>
<keyword evidence="3" id="KW-1185">Reference proteome</keyword>
<dbReference type="EMBL" id="CAKOFQ010007232">
    <property type="protein sequence ID" value="CAH1995576.1"/>
    <property type="molecule type" value="Genomic_DNA"/>
</dbReference>
<feature type="region of interest" description="Disordered" evidence="1">
    <location>
        <begin position="365"/>
        <end position="391"/>
    </location>
</feature>
<evidence type="ECO:0000256" key="1">
    <source>
        <dbReference type="SAM" id="MobiDB-lite"/>
    </source>
</evidence>
<evidence type="ECO:0000313" key="3">
    <source>
        <dbReference type="Proteomes" id="UP001152888"/>
    </source>
</evidence>
<protein>
    <submittedName>
        <fullName evidence="2">Uncharacterized protein</fullName>
    </submittedName>
</protein>
<dbReference type="Proteomes" id="UP001152888">
    <property type="component" value="Unassembled WGS sequence"/>
</dbReference>
<accession>A0A9P0PQW6</accession>
<name>A0A9P0PQW6_ACAOB</name>
<organism evidence="2 3">
    <name type="scientific">Acanthoscelides obtectus</name>
    <name type="common">Bean weevil</name>
    <name type="synonym">Bruchus obtectus</name>
    <dbReference type="NCBI Taxonomy" id="200917"/>
    <lineage>
        <taxon>Eukaryota</taxon>
        <taxon>Metazoa</taxon>
        <taxon>Ecdysozoa</taxon>
        <taxon>Arthropoda</taxon>
        <taxon>Hexapoda</taxon>
        <taxon>Insecta</taxon>
        <taxon>Pterygota</taxon>
        <taxon>Neoptera</taxon>
        <taxon>Endopterygota</taxon>
        <taxon>Coleoptera</taxon>
        <taxon>Polyphaga</taxon>
        <taxon>Cucujiformia</taxon>
        <taxon>Chrysomeloidea</taxon>
        <taxon>Chrysomelidae</taxon>
        <taxon>Bruchinae</taxon>
        <taxon>Bruchini</taxon>
        <taxon>Acanthoscelides</taxon>
    </lineage>
</organism>